<feature type="region of interest" description="Disordered" evidence="1">
    <location>
        <begin position="39"/>
        <end position="59"/>
    </location>
</feature>
<name>A0ABP3TBN9_9GAMM</name>
<accession>A0ABP3TBN9</accession>
<dbReference type="InterPro" id="IPR028994">
    <property type="entry name" value="Integrin_alpha_N"/>
</dbReference>
<gene>
    <name evidence="3" type="ORF">GCM10009104_18160</name>
</gene>
<reference evidence="4" key="1">
    <citation type="journal article" date="2019" name="Int. J. Syst. Evol. Microbiol.">
        <title>The Global Catalogue of Microorganisms (GCM) 10K type strain sequencing project: providing services to taxonomists for standard genome sequencing and annotation.</title>
        <authorList>
            <consortium name="The Broad Institute Genomics Platform"/>
            <consortium name="The Broad Institute Genome Sequencing Center for Infectious Disease"/>
            <person name="Wu L."/>
            <person name="Ma J."/>
        </authorList>
    </citation>
    <scope>NUCLEOTIDE SEQUENCE [LARGE SCALE GENOMIC DNA]</scope>
    <source>
        <strain evidence="4">JCM 15134</strain>
    </source>
</reference>
<evidence type="ECO:0000256" key="2">
    <source>
        <dbReference type="SAM" id="SignalP"/>
    </source>
</evidence>
<dbReference type="EMBL" id="BAAAET010000002">
    <property type="protein sequence ID" value="GAA0691602.1"/>
    <property type="molecule type" value="Genomic_DNA"/>
</dbReference>
<dbReference type="PROSITE" id="PS00018">
    <property type="entry name" value="EF_HAND_1"/>
    <property type="match status" value="1"/>
</dbReference>
<feature type="compositionally biased region" description="Low complexity" evidence="1">
    <location>
        <begin position="50"/>
        <end position="59"/>
    </location>
</feature>
<dbReference type="SUPFAM" id="SSF81296">
    <property type="entry name" value="E set domains"/>
    <property type="match status" value="1"/>
</dbReference>
<dbReference type="Pfam" id="PF17957">
    <property type="entry name" value="Big_7"/>
    <property type="match status" value="1"/>
</dbReference>
<dbReference type="InterPro" id="IPR014756">
    <property type="entry name" value="Ig_E-set"/>
</dbReference>
<evidence type="ECO:0000256" key="1">
    <source>
        <dbReference type="SAM" id="MobiDB-lite"/>
    </source>
</evidence>
<dbReference type="InterPro" id="IPR018247">
    <property type="entry name" value="EF_Hand_1_Ca_BS"/>
</dbReference>
<protein>
    <recommendedName>
        <fullName evidence="5">EF hand</fullName>
    </recommendedName>
</protein>
<dbReference type="Proteomes" id="UP001499915">
    <property type="component" value="Unassembled WGS sequence"/>
</dbReference>
<keyword evidence="4" id="KW-1185">Reference proteome</keyword>
<evidence type="ECO:0008006" key="5">
    <source>
        <dbReference type="Google" id="ProtNLM"/>
    </source>
</evidence>
<dbReference type="InterPro" id="IPR013783">
    <property type="entry name" value="Ig-like_fold"/>
</dbReference>
<keyword evidence="2" id="KW-0732">Signal</keyword>
<feature type="signal peptide" evidence="2">
    <location>
        <begin position="1"/>
        <end position="38"/>
    </location>
</feature>
<dbReference type="Gene3D" id="1.10.1330.10">
    <property type="entry name" value="Dockerin domain"/>
    <property type="match status" value="1"/>
</dbReference>
<proteinExistence type="predicted"/>
<dbReference type="RefSeq" id="WP_343805086.1">
    <property type="nucleotide sequence ID" value="NZ_BAAAET010000002.1"/>
</dbReference>
<dbReference type="Gene3D" id="2.60.40.10">
    <property type="entry name" value="Immunoglobulins"/>
    <property type="match status" value="1"/>
</dbReference>
<dbReference type="SUPFAM" id="SSF69318">
    <property type="entry name" value="Integrin alpha N-terminal domain"/>
    <property type="match status" value="1"/>
</dbReference>
<feature type="chain" id="PRO_5045831038" description="EF hand" evidence="2">
    <location>
        <begin position="39"/>
        <end position="449"/>
    </location>
</feature>
<sequence length="449" mass="49012">MQKVSSPLPRATFGLHTARKALPAIAIAALLASSPAMAAKPAGKGKDSTTTDNSSTASSPMTLKVENYNFRNLSGDNSCLGEDDHLIWEALGSLQPGESFSFTPKYPACIYHPAAISVQLSWSGSELELSSNVPYRDYASSDIEQTGKAVVAPVIGNTAQLCMFPSYKQENIYYTITITNVGDTVAENIKADGRSENDWESYYYSRCVNADADQDGWNDALEHTMGSLTRYISSIDGESQMDKLWGPNYLRAQASSMTAHDEVDSYPADFNDDGVIDETDLGLILLHLGEGNGIPLEHISPNPGDEEYFYKNVFVWRRFDLNADGHVSQTDADIVEELLGQTVPLERDLIAPTAKITSPADGSLIAKGGYTLIKGHVWDNSNITQVDYLIDGKVECSANRPSPNWGTVSPYYQCGWRVPKRQGIYDLEVRAFDAAGNVSTSETVQVTAR</sequence>
<organism evidence="3 4">
    <name type="scientific">Marinobacterium maritimum</name>
    <dbReference type="NCBI Taxonomy" id="500162"/>
    <lineage>
        <taxon>Bacteria</taxon>
        <taxon>Pseudomonadati</taxon>
        <taxon>Pseudomonadota</taxon>
        <taxon>Gammaproteobacteria</taxon>
        <taxon>Oceanospirillales</taxon>
        <taxon>Oceanospirillaceae</taxon>
        <taxon>Marinobacterium</taxon>
    </lineage>
</organism>
<dbReference type="InterPro" id="IPR036439">
    <property type="entry name" value="Dockerin_dom_sf"/>
</dbReference>
<comment type="caution">
    <text evidence="3">The sequence shown here is derived from an EMBL/GenBank/DDBJ whole genome shotgun (WGS) entry which is preliminary data.</text>
</comment>
<evidence type="ECO:0000313" key="4">
    <source>
        <dbReference type="Proteomes" id="UP001499915"/>
    </source>
</evidence>
<evidence type="ECO:0000313" key="3">
    <source>
        <dbReference type="EMBL" id="GAA0691602.1"/>
    </source>
</evidence>